<dbReference type="Pfam" id="PF03976">
    <property type="entry name" value="PPK2"/>
    <property type="match status" value="1"/>
</dbReference>
<dbReference type="InterPro" id="IPR022486">
    <property type="entry name" value="PPK2_PA0141"/>
</dbReference>
<dbReference type="SUPFAM" id="SSF52540">
    <property type="entry name" value="P-loop containing nucleoside triphosphate hydrolases"/>
    <property type="match status" value="1"/>
</dbReference>
<dbReference type="OrthoDB" id="9775224at2"/>
<comment type="subunit">
    <text evidence="4">Homotetramer.</text>
</comment>
<evidence type="ECO:0000256" key="4">
    <source>
        <dbReference type="RuleBase" id="RU369062"/>
    </source>
</evidence>
<sequence>MTDTSTTAPGHAEELDELLDLDDDLRPEGEEADDVARVDGLPAWRQGYPYDAKLRRQEYEETKRLLQIELLKLQAHVKDTGQKLALVFEGRDAAGKGGAIKRFMEHLNPRGARVVALTVPTEQEKSQWYFQRYLAHLPSAGEIVLFDRSWYNRAGVERVMGYCTSMEYLNFMRETPELERMLVHSDIHLVKLWFSVSRAEQAARFSARSSDPVRQWKLSPTDLASLDKWEAYTDAKEAMFFHTDTGDAPWTVIKSNDKKRARLEAMRVVLSQLDYPQKDHELVGVPDPLIVGPAARVHEDDEDPARFFPPISLR</sequence>
<dbReference type="EC" id="2.7.4.-" evidence="4"/>
<evidence type="ECO:0000256" key="3">
    <source>
        <dbReference type="ARBA" id="ARBA00022777"/>
    </source>
</evidence>
<dbReference type="AlphaFoldDB" id="A0A4V1RJD5"/>
<dbReference type="PANTHER" id="PTHR34383:SF1">
    <property type="entry name" value="ADP-POLYPHOSPHATE PHOSPHOTRANSFERASE"/>
    <property type="match status" value="1"/>
</dbReference>
<reference evidence="6 7" key="1">
    <citation type="submission" date="2019-01" db="EMBL/GenBank/DDBJ databases">
        <title>Novel species of Nocardioides.</title>
        <authorList>
            <person name="Liu Q."/>
            <person name="Xin Y.-H."/>
        </authorList>
    </citation>
    <scope>NUCLEOTIDE SEQUENCE [LARGE SCALE GENOMIC DNA]</scope>
    <source>
        <strain evidence="6 7">HLT3-15</strain>
    </source>
</reference>
<comment type="caution">
    <text evidence="6">The sequence shown here is derived from an EMBL/GenBank/DDBJ whole genome shotgun (WGS) entry which is preliminary data.</text>
</comment>
<comment type="function">
    <text evidence="4">Uses inorganic polyphosphate (polyP) as a donor to convert GDP to GTP or ADP to ATP.</text>
</comment>
<evidence type="ECO:0000313" key="6">
    <source>
        <dbReference type="EMBL" id="RYB88402.1"/>
    </source>
</evidence>
<dbReference type="NCBIfam" id="TIGR03707">
    <property type="entry name" value="PPK2_P_aer"/>
    <property type="match status" value="1"/>
</dbReference>
<name>A0A4V1RJD5_9ACTN</name>
<evidence type="ECO:0000313" key="7">
    <source>
        <dbReference type="Proteomes" id="UP000291838"/>
    </source>
</evidence>
<dbReference type="InterPro" id="IPR022488">
    <property type="entry name" value="PPK2-related"/>
</dbReference>
<organism evidence="6 7">
    <name type="scientific">Nocardioides glacieisoli</name>
    <dbReference type="NCBI Taxonomy" id="1168730"/>
    <lineage>
        <taxon>Bacteria</taxon>
        <taxon>Bacillati</taxon>
        <taxon>Actinomycetota</taxon>
        <taxon>Actinomycetes</taxon>
        <taxon>Propionibacteriales</taxon>
        <taxon>Nocardioidaceae</taxon>
        <taxon>Nocardioides</taxon>
    </lineage>
</organism>
<evidence type="ECO:0000256" key="2">
    <source>
        <dbReference type="ARBA" id="ARBA00022679"/>
    </source>
</evidence>
<evidence type="ECO:0000259" key="5">
    <source>
        <dbReference type="Pfam" id="PF03976"/>
    </source>
</evidence>
<comment type="similarity">
    <text evidence="1 4">Belongs to the polyphosphate kinase 2 (PPK2) family. Class I subfamily.</text>
</comment>
<feature type="domain" description="Polyphosphate kinase-2-related" evidence="5">
    <location>
        <begin position="54"/>
        <end position="280"/>
    </location>
</feature>
<proteinExistence type="inferred from homology"/>
<gene>
    <name evidence="6" type="primary">ppk2</name>
    <name evidence="6" type="ORF">EUA06_21295</name>
</gene>
<dbReference type="EMBL" id="SDWS01000015">
    <property type="protein sequence ID" value="RYB88402.1"/>
    <property type="molecule type" value="Genomic_DNA"/>
</dbReference>
<dbReference type="GO" id="GO:0006793">
    <property type="term" value="P:phosphorus metabolic process"/>
    <property type="evidence" value="ECO:0007669"/>
    <property type="project" value="InterPro"/>
</dbReference>
<dbReference type="Proteomes" id="UP000291838">
    <property type="component" value="Unassembled WGS sequence"/>
</dbReference>
<dbReference type="InterPro" id="IPR027417">
    <property type="entry name" value="P-loop_NTPase"/>
</dbReference>
<dbReference type="Gene3D" id="3.40.50.300">
    <property type="entry name" value="P-loop containing nucleotide triphosphate hydrolases"/>
    <property type="match status" value="1"/>
</dbReference>
<protein>
    <recommendedName>
        <fullName evidence="4">ADP/GDP-polyphosphate phosphotransferase</fullName>
        <ecNumber evidence="4">2.7.4.-</ecNumber>
    </recommendedName>
    <alternativeName>
        <fullName evidence="4">Polyphosphate kinase PPK2</fullName>
    </alternativeName>
</protein>
<dbReference type="RefSeq" id="WP_129479545.1">
    <property type="nucleotide sequence ID" value="NZ_SDWS01000015.1"/>
</dbReference>
<dbReference type="GO" id="GO:0008976">
    <property type="term" value="F:polyphosphate kinase activity"/>
    <property type="evidence" value="ECO:0007669"/>
    <property type="project" value="UniProtKB-UniRule"/>
</dbReference>
<evidence type="ECO:0000256" key="1">
    <source>
        <dbReference type="ARBA" id="ARBA00009924"/>
    </source>
</evidence>
<keyword evidence="2 4" id="KW-0808">Transferase</keyword>
<dbReference type="PANTHER" id="PTHR34383">
    <property type="entry name" value="POLYPHOSPHATE:AMP PHOSPHOTRANSFERASE-RELATED"/>
    <property type="match status" value="1"/>
</dbReference>
<keyword evidence="3 4" id="KW-0418">Kinase</keyword>
<keyword evidence="7" id="KW-1185">Reference proteome</keyword>
<accession>A0A4V1RJD5</accession>